<evidence type="ECO:0000313" key="4">
    <source>
        <dbReference type="EMBL" id="OGG45854.1"/>
    </source>
</evidence>
<sequence length="595" mass="64802">MLFNYKFQILFILFLFPLVALAWRWLRPSPSSAPDSRPAPSDYAGSEVCAACHEEIAASYARTGMGRSFRRTADLKEEGQGEAAHAASGFVYRVEARDGRIFQVEQRSGAETGRRRMDYVVGSGRHARTYLTERNGRLFELPITWYRGTGWGMTPGFDRPDQARFGRPGATCLDCHADAPRRASGTEDRFEVPLPEGIGCERCHGPGRRHAEEASRGETGGMAALGGLSLDLQGAVCEACHLPMHLGTGRTVVRLPREGRSLFDFRPGRPAEEVCVSFIPVDAAGAPDAGALTPAEGIAASHCFRESGGGMGCRTCHDPHAEPEAPVLHFREKCLTCHSKRPCLLSQAERDRAGDDCAGCHTARLRTPHFSFTDHRILRRPAEIVSRPIGRLTLIPYRGNPSANDLGRAYMALAADDPKERGFYVGQAVHYLEKGLGDRPASPVAWHALGMAYAHQQDLGRAAEAIRKAIAGDSTRALWHGDLGQALLEAGRLNEAVTACQAALRVDSRDGAARVTLGNALLDMERLKEAEAAYRAALAQEPEDGEAWGNLGLTCLKQDKTAEALGAFRKALALRPEAEKIREIVRELERPPSSP</sequence>
<dbReference type="AlphaFoldDB" id="A0A1F6C9J7"/>
<dbReference type="Pfam" id="PF13435">
    <property type="entry name" value="Cytochrome_C554"/>
    <property type="match status" value="1"/>
</dbReference>
<evidence type="ECO:0000256" key="1">
    <source>
        <dbReference type="ARBA" id="ARBA00022729"/>
    </source>
</evidence>
<feature type="repeat" description="TPR" evidence="2">
    <location>
        <begin position="511"/>
        <end position="544"/>
    </location>
</feature>
<dbReference type="InterPro" id="IPR023155">
    <property type="entry name" value="Cyt_c-552/4"/>
</dbReference>
<dbReference type="Proteomes" id="UP000178606">
    <property type="component" value="Unassembled WGS sequence"/>
</dbReference>
<evidence type="ECO:0000256" key="2">
    <source>
        <dbReference type="PROSITE-ProRule" id="PRU00339"/>
    </source>
</evidence>
<dbReference type="SUPFAM" id="SSF48695">
    <property type="entry name" value="Multiheme cytochromes"/>
    <property type="match status" value="1"/>
</dbReference>
<feature type="domain" description="Cytochrome c-552/4" evidence="3">
    <location>
        <begin position="170"/>
        <end position="205"/>
    </location>
</feature>
<reference evidence="4 5" key="1">
    <citation type="journal article" date="2016" name="Nat. Commun.">
        <title>Thousands of microbial genomes shed light on interconnected biogeochemical processes in an aquifer system.</title>
        <authorList>
            <person name="Anantharaman K."/>
            <person name="Brown C.T."/>
            <person name="Hug L.A."/>
            <person name="Sharon I."/>
            <person name="Castelle C.J."/>
            <person name="Probst A.J."/>
            <person name="Thomas B.C."/>
            <person name="Singh A."/>
            <person name="Wilkins M.J."/>
            <person name="Karaoz U."/>
            <person name="Brodie E.L."/>
            <person name="Williams K.H."/>
            <person name="Hubbard S.S."/>
            <person name="Banfield J.F."/>
        </authorList>
    </citation>
    <scope>NUCLEOTIDE SEQUENCE [LARGE SCALE GENOMIC DNA]</scope>
    <source>
        <strain evidence="5">RIFCSPLOWO2_12_FULL_64_10</strain>
    </source>
</reference>
<feature type="repeat" description="TPR" evidence="2">
    <location>
        <begin position="443"/>
        <end position="476"/>
    </location>
</feature>
<dbReference type="EMBL" id="MFKF01000362">
    <property type="protein sequence ID" value="OGG45854.1"/>
    <property type="molecule type" value="Genomic_DNA"/>
</dbReference>
<dbReference type="SUPFAM" id="SSF48452">
    <property type="entry name" value="TPR-like"/>
    <property type="match status" value="1"/>
</dbReference>
<comment type="caution">
    <text evidence="4">The sequence shown here is derived from an EMBL/GenBank/DDBJ whole genome shotgun (WGS) entry which is preliminary data.</text>
</comment>
<protein>
    <recommendedName>
        <fullName evidence="3">Cytochrome c-552/4 domain-containing protein</fullName>
    </recommendedName>
</protein>
<organism evidence="4 5">
    <name type="scientific">Handelsmanbacteria sp. (strain RIFCSPLOWO2_12_FULL_64_10)</name>
    <dbReference type="NCBI Taxonomy" id="1817868"/>
    <lineage>
        <taxon>Bacteria</taxon>
        <taxon>Candidatus Handelsmaniibacteriota</taxon>
    </lineage>
</organism>
<dbReference type="InterPro" id="IPR011990">
    <property type="entry name" value="TPR-like_helical_dom_sf"/>
</dbReference>
<dbReference type="Gene3D" id="1.25.40.10">
    <property type="entry name" value="Tetratricopeptide repeat domain"/>
    <property type="match status" value="2"/>
</dbReference>
<dbReference type="Gene3D" id="1.10.1130.10">
    <property type="entry name" value="Flavocytochrome C3, Chain A"/>
    <property type="match status" value="1"/>
</dbReference>
<proteinExistence type="predicted"/>
<feature type="repeat" description="TPR" evidence="2">
    <location>
        <begin position="545"/>
        <end position="578"/>
    </location>
</feature>
<dbReference type="Pfam" id="PF13432">
    <property type="entry name" value="TPR_16"/>
    <property type="match status" value="2"/>
</dbReference>
<dbReference type="InterPro" id="IPR019734">
    <property type="entry name" value="TPR_rpt"/>
</dbReference>
<dbReference type="PANTHER" id="PTHR35038">
    <property type="entry name" value="DISSIMILATORY SULFITE REDUCTASE SIRA"/>
    <property type="match status" value="1"/>
</dbReference>
<dbReference type="SMART" id="SM00028">
    <property type="entry name" value="TPR"/>
    <property type="match status" value="4"/>
</dbReference>
<accession>A0A1F6C9J7</accession>
<evidence type="ECO:0000259" key="3">
    <source>
        <dbReference type="Pfam" id="PF13435"/>
    </source>
</evidence>
<keyword evidence="2" id="KW-0802">TPR repeat</keyword>
<dbReference type="InterPro" id="IPR036280">
    <property type="entry name" value="Multihaem_cyt_sf"/>
</dbReference>
<dbReference type="PANTHER" id="PTHR35038:SF8">
    <property type="entry name" value="C-TYPE POLYHEME CYTOCHROME OMCC"/>
    <property type="match status" value="1"/>
</dbReference>
<evidence type="ECO:0000313" key="5">
    <source>
        <dbReference type="Proteomes" id="UP000178606"/>
    </source>
</evidence>
<dbReference type="PROSITE" id="PS50005">
    <property type="entry name" value="TPR"/>
    <property type="match status" value="3"/>
</dbReference>
<keyword evidence="1" id="KW-0732">Signal</keyword>
<gene>
    <name evidence="4" type="ORF">A3F84_01780</name>
</gene>
<name>A0A1F6C9J7_HANXR</name>
<dbReference type="InterPro" id="IPR051829">
    <property type="entry name" value="Multiheme_Cytochr_ET"/>
</dbReference>